<evidence type="ECO:0000313" key="2">
    <source>
        <dbReference type="Proteomes" id="UP000189670"/>
    </source>
</evidence>
<feature type="non-terminal residue" evidence="1">
    <location>
        <position position="1"/>
    </location>
</feature>
<sequence length="73" mass="8488">QSIYRKIIVKKEKKKGQSLLMLGYAALNSGQLDKAHKAFTKAKKYKKQYREAQKALRHLKITRKAMQVMPAKK</sequence>
<organism evidence="1 2">
    <name type="scientific">Candidatus Magnetoglobus multicellularis str. Araruama</name>
    <dbReference type="NCBI Taxonomy" id="890399"/>
    <lineage>
        <taxon>Bacteria</taxon>
        <taxon>Pseudomonadati</taxon>
        <taxon>Thermodesulfobacteriota</taxon>
        <taxon>Desulfobacteria</taxon>
        <taxon>Desulfobacterales</taxon>
        <taxon>Desulfobacteraceae</taxon>
        <taxon>Candidatus Magnetoglobus</taxon>
    </lineage>
</organism>
<reference evidence="2" key="1">
    <citation type="submission" date="2012-11" db="EMBL/GenBank/DDBJ databases">
        <authorList>
            <person name="Lucero-Rivera Y.E."/>
            <person name="Tovar-Ramirez D."/>
        </authorList>
    </citation>
    <scope>NUCLEOTIDE SEQUENCE [LARGE SCALE GENOMIC DNA]</scope>
    <source>
        <strain evidence="2">Araruama</strain>
    </source>
</reference>
<proteinExistence type="predicted"/>
<dbReference type="InterPro" id="IPR011990">
    <property type="entry name" value="TPR-like_helical_dom_sf"/>
</dbReference>
<comment type="caution">
    <text evidence="1">The sequence shown here is derived from an EMBL/GenBank/DDBJ whole genome shotgun (WGS) entry which is preliminary data.</text>
</comment>
<evidence type="ECO:0000313" key="1">
    <source>
        <dbReference type="EMBL" id="ETR72613.1"/>
    </source>
</evidence>
<accession>A0A1V1PCX0</accession>
<name>A0A1V1PCX0_9BACT</name>
<dbReference type="Gene3D" id="1.25.40.10">
    <property type="entry name" value="Tetratricopeptide repeat domain"/>
    <property type="match status" value="1"/>
</dbReference>
<gene>
    <name evidence="1" type="ORF">OMM_07414</name>
</gene>
<dbReference type="AlphaFoldDB" id="A0A1V1PCX0"/>
<dbReference type="SUPFAM" id="SSF48452">
    <property type="entry name" value="TPR-like"/>
    <property type="match status" value="1"/>
</dbReference>
<protein>
    <submittedName>
        <fullName evidence="1">Uncharacterized protein</fullName>
    </submittedName>
</protein>
<dbReference type="EMBL" id="ATBP01000129">
    <property type="protein sequence ID" value="ETR72613.1"/>
    <property type="molecule type" value="Genomic_DNA"/>
</dbReference>
<dbReference type="Proteomes" id="UP000189670">
    <property type="component" value="Unassembled WGS sequence"/>
</dbReference>